<dbReference type="SUPFAM" id="SSF74653">
    <property type="entry name" value="TolA/TonB C-terminal domain"/>
    <property type="match status" value="1"/>
</dbReference>
<feature type="region of interest" description="Disordered" evidence="11">
    <location>
        <begin position="49"/>
        <end position="164"/>
    </location>
</feature>
<dbReference type="AlphaFoldDB" id="A0A377J875"/>
<dbReference type="RefSeq" id="WP_005502516.1">
    <property type="nucleotide sequence ID" value="NZ_CP014055.2"/>
</dbReference>
<dbReference type="PROSITE" id="PS52015">
    <property type="entry name" value="TONB_CTD"/>
    <property type="match status" value="1"/>
</dbReference>
<keyword evidence="4 10" id="KW-1003">Cell membrane</keyword>
<dbReference type="STRING" id="673.AL542_02040"/>
<dbReference type="EMBL" id="UGHD01000003">
    <property type="protein sequence ID" value="STO98711.1"/>
    <property type="molecule type" value="Genomic_DNA"/>
</dbReference>
<evidence type="ECO:0000256" key="1">
    <source>
        <dbReference type="ARBA" id="ARBA00004383"/>
    </source>
</evidence>
<comment type="subcellular location">
    <subcellularLocation>
        <location evidence="1 10">Cell inner membrane</location>
        <topology evidence="1 10">Single-pass membrane protein</topology>
        <orientation evidence="1 10">Periplasmic side</orientation>
    </subcellularLocation>
</comment>
<dbReference type="GO" id="GO:0015031">
    <property type="term" value="P:protein transport"/>
    <property type="evidence" value="ECO:0007669"/>
    <property type="project" value="UniProtKB-UniRule"/>
</dbReference>
<evidence type="ECO:0000313" key="14">
    <source>
        <dbReference type="EMBL" id="STO98711.1"/>
    </source>
</evidence>
<accession>A0A377J875</accession>
<keyword evidence="9" id="KW-0472">Membrane</keyword>
<dbReference type="PANTHER" id="PTHR33446:SF2">
    <property type="entry name" value="PROTEIN TONB"/>
    <property type="match status" value="1"/>
</dbReference>
<dbReference type="GO" id="GO:0015891">
    <property type="term" value="P:siderophore transport"/>
    <property type="evidence" value="ECO:0007669"/>
    <property type="project" value="InterPro"/>
</dbReference>
<evidence type="ECO:0000256" key="2">
    <source>
        <dbReference type="ARBA" id="ARBA00006555"/>
    </source>
</evidence>
<feature type="compositionally biased region" description="Polar residues" evidence="11">
    <location>
        <begin position="154"/>
        <end position="164"/>
    </location>
</feature>
<dbReference type="GO" id="GO:0098797">
    <property type="term" value="C:plasma membrane protein complex"/>
    <property type="evidence" value="ECO:0007669"/>
    <property type="project" value="TreeGrafter"/>
</dbReference>
<evidence type="ECO:0000313" key="15">
    <source>
        <dbReference type="Proteomes" id="UP000254512"/>
    </source>
</evidence>
<feature type="chain" id="PRO_5016913161" description="Protein TonB" evidence="12">
    <location>
        <begin position="24"/>
        <end position="258"/>
    </location>
</feature>
<keyword evidence="8" id="KW-1133">Transmembrane helix</keyword>
<comment type="function">
    <text evidence="10">Interacts with outer membrane receptor proteins that carry out high-affinity binding and energy dependent uptake into the periplasmic space of specific substrates. It could act to transduce energy from the cytoplasmic membrane to specific energy-requiring processes in the outer membrane, resulting in the release into the periplasm of ligands bound by these outer membrane proteins.</text>
</comment>
<evidence type="ECO:0000256" key="7">
    <source>
        <dbReference type="ARBA" id="ARBA00022927"/>
    </source>
</evidence>
<gene>
    <name evidence="14" type="ORF">NCTC11645_03699</name>
</gene>
<dbReference type="GeneID" id="58894662"/>
<dbReference type="InterPro" id="IPR006260">
    <property type="entry name" value="TonB/TolA_C"/>
</dbReference>
<evidence type="ECO:0000256" key="3">
    <source>
        <dbReference type="ARBA" id="ARBA00022448"/>
    </source>
</evidence>
<keyword evidence="5 10" id="KW-0997">Cell inner membrane</keyword>
<dbReference type="GO" id="GO:0031992">
    <property type="term" value="F:energy transducer activity"/>
    <property type="evidence" value="ECO:0007669"/>
    <property type="project" value="InterPro"/>
</dbReference>
<keyword evidence="3 10" id="KW-0813">Transport</keyword>
<protein>
    <recommendedName>
        <fullName evidence="10">Protein TonB</fullName>
    </recommendedName>
</protein>
<evidence type="ECO:0000256" key="11">
    <source>
        <dbReference type="SAM" id="MobiDB-lite"/>
    </source>
</evidence>
<evidence type="ECO:0000256" key="8">
    <source>
        <dbReference type="ARBA" id="ARBA00022989"/>
    </source>
</evidence>
<name>A0A377J875_GRIHO</name>
<evidence type="ECO:0000256" key="5">
    <source>
        <dbReference type="ARBA" id="ARBA00022519"/>
    </source>
</evidence>
<dbReference type="GO" id="GO:0055085">
    <property type="term" value="P:transmembrane transport"/>
    <property type="evidence" value="ECO:0007669"/>
    <property type="project" value="InterPro"/>
</dbReference>
<dbReference type="GO" id="GO:0030288">
    <property type="term" value="C:outer membrane-bounded periplasmic space"/>
    <property type="evidence" value="ECO:0007669"/>
    <property type="project" value="InterPro"/>
</dbReference>
<dbReference type="NCBIfam" id="TIGR01352">
    <property type="entry name" value="tonB_Cterm"/>
    <property type="match status" value="1"/>
</dbReference>
<feature type="domain" description="TonB C-terminal" evidence="13">
    <location>
        <begin position="168"/>
        <end position="258"/>
    </location>
</feature>
<feature type="signal peptide" evidence="12">
    <location>
        <begin position="1"/>
        <end position="23"/>
    </location>
</feature>
<keyword evidence="12" id="KW-0732">Signal</keyword>
<dbReference type="InterPro" id="IPR037682">
    <property type="entry name" value="TonB_C"/>
</dbReference>
<organism evidence="14 15">
    <name type="scientific">Grimontia hollisae</name>
    <name type="common">Vibrio hollisae</name>
    <dbReference type="NCBI Taxonomy" id="673"/>
    <lineage>
        <taxon>Bacteria</taxon>
        <taxon>Pseudomonadati</taxon>
        <taxon>Pseudomonadota</taxon>
        <taxon>Gammaproteobacteria</taxon>
        <taxon>Vibrionales</taxon>
        <taxon>Vibrionaceae</taxon>
        <taxon>Grimontia</taxon>
    </lineage>
</organism>
<dbReference type="Pfam" id="PF03544">
    <property type="entry name" value="TonB_C"/>
    <property type="match status" value="1"/>
</dbReference>
<evidence type="ECO:0000256" key="9">
    <source>
        <dbReference type="ARBA" id="ARBA00023136"/>
    </source>
</evidence>
<dbReference type="PANTHER" id="PTHR33446">
    <property type="entry name" value="PROTEIN TONB-RELATED"/>
    <property type="match status" value="1"/>
</dbReference>
<dbReference type="InterPro" id="IPR003538">
    <property type="entry name" value="TonB"/>
</dbReference>
<feature type="compositionally biased region" description="Basic and acidic residues" evidence="11">
    <location>
        <begin position="88"/>
        <end position="153"/>
    </location>
</feature>
<dbReference type="Gene3D" id="3.30.1150.10">
    <property type="match status" value="1"/>
</dbReference>
<keyword evidence="10" id="KW-0735">Signal-anchor</keyword>
<evidence type="ECO:0000256" key="6">
    <source>
        <dbReference type="ARBA" id="ARBA00022692"/>
    </source>
</evidence>
<reference evidence="14 15" key="1">
    <citation type="submission" date="2018-06" db="EMBL/GenBank/DDBJ databases">
        <authorList>
            <consortium name="Pathogen Informatics"/>
            <person name="Doyle S."/>
        </authorList>
    </citation>
    <scope>NUCLEOTIDE SEQUENCE [LARGE SCALE GENOMIC DNA]</scope>
    <source>
        <strain evidence="14 15">NCTC11645</strain>
    </source>
</reference>
<dbReference type="Proteomes" id="UP000254512">
    <property type="component" value="Unassembled WGS sequence"/>
</dbReference>
<keyword evidence="6" id="KW-0812">Transmembrane</keyword>
<evidence type="ECO:0000256" key="12">
    <source>
        <dbReference type="SAM" id="SignalP"/>
    </source>
</evidence>
<evidence type="ECO:0000256" key="4">
    <source>
        <dbReference type="ARBA" id="ARBA00022475"/>
    </source>
</evidence>
<evidence type="ECO:0000256" key="10">
    <source>
        <dbReference type="RuleBase" id="RU362123"/>
    </source>
</evidence>
<dbReference type="PRINTS" id="PR01374">
    <property type="entry name" value="TONBPROTEIN"/>
</dbReference>
<comment type="similarity">
    <text evidence="2 10">Belongs to the TonB family.</text>
</comment>
<keyword evidence="7 10" id="KW-0653">Protein transport</keyword>
<dbReference type="InterPro" id="IPR051045">
    <property type="entry name" value="TonB-dependent_transducer"/>
</dbReference>
<dbReference type="KEGG" id="gho:AL542_02040"/>
<proteinExistence type="inferred from homology"/>
<sequence length="258" mass="28557">MNAQRYVICGVVSVALHSLAIFAQPPSPQFTLHDANTGNRVAIKLVATAKPAPKEPAPSPVDEPPHTQASDPVERKAPEPPAAPKPSEISERAKMKKTELPRKAEPKPKTKTEKKPVETVKKQEPKKEKKQPARKKINDKPNEKPKETVKKVSSETQANQTAASSPVLVDKVTFKVRPSQPNYPRMAKRKGMEGTVLLEVWLDENGDQTNLSLLKSSGFDLLDDAAIEAVKKWQFNSHKENGVALAHRVRIPVRFNLD</sequence>
<evidence type="ECO:0000259" key="13">
    <source>
        <dbReference type="PROSITE" id="PS52015"/>
    </source>
</evidence>